<accession>A0A2T9Y8M3</accession>
<dbReference type="EMBL" id="MBFR01000368">
    <property type="protein sequence ID" value="PVU88666.1"/>
    <property type="molecule type" value="Genomic_DNA"/>
</dbReference>
<dbReference type="InterPro" id="IPR036300">
    <property type="entry name" value="MIR_dom_sf"/>
</dbReference>
<keyword evidence="2" id="KW-0677">Repeat</keyword>
<feature type="region of interest" description="Disordered" evidence="3">
    <location>
        <begin position="1"/>
        <end position="190"/>
    </location>
</feature>
<keyword evidence="6" id="KW-1185">Reference proteome</keyword>
<evidence type="ECO:0000256" key="1">
    <source>
        <dbReference type="ARBA" id="ARBA00022729"/>
    </source>
</evidence>
<dbReference type="PANTHER" id="PTHR46809">
    <property type="entry name" value="STROMAL CELL-DERIVED FACTOR 2-LIKE PROTEIN"/>
    <property type="match status" value="1"/>
</dbReference>
<dbReference type="OrthoDB" id="5588846at2759"/>
<proteinExistence type="predicted"/>
<sequence length="371" mass="40898">MYGFNNMKNNLPEGDDKDKKRDQGYGNSAQSQNQGYGNTQGQANSTQNQNQGYGNSAQNQNQGYGNSAQNQNQGYGNSAQSQKQGYGNTQGQANPAQSQGYGNSAQNQGYSNTQGHGNSAQNQGHGNSSQPPAYGNAQGQRQGSSQVNQGSLPDQRQNKPNPNGPQASAYGNRNQDFSKHGGNSSNCPYAQISQPRDGVIVNCQKIALKHHFTNKYLAVGTNLLSNESNQQLAFCKDNRDDECWWLVVPVNGDRTPEGDPLTYGTQIRLYNVKYGTYLHSHANYKSPVTQQSEVTSFGSSSSSDTNDHWIAERFSDRAHTQPWSSNYHVVFKHTNTGNFLHSHDEKTQNGTNEVTGYRESEDQNNIWVMEF</sequence>
<dbReference type="SUPFAM" id="SSF82109">
    <property type="entry name" value="MIR domain"/>
    <property type="match status" value="1"/>
</dbReference>
<dbReference type="SMART" id="SM00472">
    <property type="entry name" value="MIR"/>
    <property type="match status" value="3"/>
</dbReference>
<dbReference type="Pfam" id="PF02815">
    <property type="entry name" value="MIR"/>
    <property type="match status" value="1"/>
</dbReference>
<evidence type="ECO:0000313" key="5">
    <source>
        <dbReference type="EMBL" id="PVU88666.1"/>
    </source>
</evidence>
<gene>
    <name evidence="5" type="ORF">BB561_005746</name>
</gene>
<evidence type="ECO:0000259" key="4">
    <source>
        <dbReference type="PROSITE" id="PS50919"/>
    </source>
</evidence>
<dbReference type="AlphaFoldDB" id="A0A2T9Y8M3"/>
<name>A0A2T9Y8M3_9FUNG</name>
<organism evidence="5 6">
    <name type="scientific">Smittium simulii</name>
    <dbReference type="NCBI Taxonomy" id="133385"/>
    <lineage>
        <taxon>Eukaryota</taxon>
        <taxon>Fungi</taxon>
        <taxon>Fungi incertae sedis</taxon>
        <taxon>Zoopagomycota</taxon>
        <taxon>Kickxellomycotina</taxon>
        <taxon>Harpellomycetes</taxon>
        <taxon>Harpellales</taxon>
        <taxon>Legeriomycetaceae</taxon>
        <taxon>Smittium</taxon>
    </lineage>
</organism>
<dbReference type="PANTHER" id="PTHR46809:SF2">
    <property type="entry name" value="GH21273P"/>
    <property type="match status" value="1"/>
</dbReference>
<dbReference type="STRING" id="133385.A0A2T9Y8M3"/>
<protein>
    <recommendedName>
        <fullName evidence="4">MIR domain-containing protein</fullName>
    </recommendedName>
</protein>
<evidence type="ECO:0000313" key="6">
    <source>
        <dbReference type="Proteomes" id="UP000245383"/>
    </source>
</evidence>
<evidence type="ECO:0000256" key="3">
    <source>
        <dbReference type="SAM" id="MobiDB-lite"/>
    </source>
</evidence>
<feature type="compositionally biased region" description="Polar residues" evidence="3">
    <location>
        <begin position="25"/>
        <end position="190"/>
    </location>
</feature>
<comment type="caution">
    <text evidence="5">The sequence shown here is derived from an EMBL/GenBank/DDBJ whole genome shotgun (WGS) entry which is preliminary data.</text>
</comment>
<dbReference type="PROSITE" id="PS50919">
    <property type="entry name" value="MIR"/>
    <property type="match status" value="2"/>
</dbReference>
<feature type="compositionally biased region" description="Basic and acidic residues" evidence="3">
    <location>
        <begin position="14"/>
        <end position="23"/>
    </location>
</feature>
<feature type="domain" description="MIR" evidence="4">
    <location>
        <begin position="258"/>
        <end position="314"/>
    </location>
</feature>
<evidence type="ECO:0000256" key="2">
    <source>
        <dbReference type="ARBA" id="ARBA00022737"/>
    </source>
</evidence>
<keyword evidence="1" id="KW-0732">Signal</keyword>
<dbReference type="Gene3D" id="2.80.10.50">
    <property type="match status" value="1"/>
</dbReference>
<reference evidence="5 6" key="1">
    <citation type="journal article" date="2018" name="MBio">
        <title>Comparative Genomics Reveals the Core Gene Toolbox for the Fungus-Insect Symbiosis.</title>
        <authorList>
            <person name="Wang Y."/>
            <person name="Stata M."/>
            <person name="Wang W."/>
            <person name="Stajich J.E."/>
            <person name="White M.M."/>
            <person name="Moncalvo J.M."/>
        </authorList>
    </citation>
    <scope>NUCLEOTIDE SEQUENCE [LARGE SCALE GENOMIC DNA]</scope>
    <source>
        <strain evidence="5 6">SWE-8-4</strain>
    </source>
</reference>
<feature type="domain" description="MIR" evidence="4">
    <location>
        <begin position="318"/>
        <end position="371"/>
    </location>
</feature>
<dbReference type="InterPro" id="IPR016093">
    <property type="entry name" value="MIR_motif"/>
</dbReference>
<dbReference type="Proteomes" id="UP000245383">
    <property type="component" value="Unassembled WGS sequence"/>
</dbReference>